<dbReference type="PANTHER" id="PTHR47186">
    <property type="entry name" value="LEUCINE-RICH REPEAT-CONTAINING PROTEIN 57"/>
    <property type="match status" value="1"/>
</dbReference>
<feature type="domain" description="R13L1/DRL21-like LRR repeat region" evidence="1">
    <location>
        <begin position="523"/>
        <end position="601"/>
    </location>
</feature>
<dbReference type="STRING" id="4537.A0A0E0LDX8"/>
<evidence type="ECO:0000259" key="1">
    <source>
        <dbReference type="Pfam" id="PF25019"/>
    </source>
</evidence>
<dbReference type="Gene3D" id="3.80.10.10">
    <property type="entry name" value="Ribonuclease Inhibitor"/>
    <property type="match status" value="3"/>
</dbReference>
<reference evidence="2" key="2">
    <citation type="submission" date="2018-05" db="EMBL/GenBank/DDBJ databases">
        <title>OpunRS2 (Oryza punctata Reference Sequence Version 2).</title>
        <authorList>
            <person name="Zhang J."/>
            <person name="Kudrna D."/>
            <person name="Lee S."/>
            <person name="Talag J."/>
            <person name="Welchert J."/>
            <person name="Wing R.A."/>
        </authorList>
    </citation>
    <scope>NUCLEOTIDE SEQUENCE [LARGE SCALE GENOMIC DNA]</scope>
</reference>
<dbReference type="eggNOG" id="KOG4658">
    <property type="taxonomic scope" value="Eukaryota"/>
</dbReference>
<dbReference type="Pfam" id="PF25019">
    <property type="entry name" value="LRR_R13L1-DRL21"/>
    <property type="match status" value="1"/>
</dbReference>
<dbReference type="AlphaFoldDB" id="A0A0E0LDX8"/>
<dbReference type="PROSITE" id="PS51450">
    <property type="entry name" value="LRR"/>
    <property type="match status" value="1"/>
</dbReference>
<name>A0A0E0LDX8_ORYPU</name>
<dbReference type="Gramene" id="OPUNC06G20300.1">
    <property type="protein sequence ID" value="OPUNC06G20300.1"/>
    <property type="gene ID" value="OPUNC06G20300"/>
</dbReference>
<protein>
    <recommendedName>
        <fullName evidence="1">R13L1/DRL21-like LRR repeat region domain-containing protein</fullName>
    </recommendedName>
</protein>
<dbReference type="InterPro" id="IPR056789">
    <property type="entry name" value="LRR_R13L1-DRL21"/>
</dbReference>
<proteinExistence type="predicted"/>
<dbReference type="InterPro" id="IPR032675">
    <property type="entry name" value="LRR_dom_sf"/>
</dbReference>
<keyword evidence="3" id="KW-1185">Reference proteome</keyword>
<evidence type="ECO:0000313" key="2">
    <source>
        <dbReference type="EnsemblPlants" id="OPUNC06G20300.1"/>
    </source>
</evidence>
<dbReference type="OMA" id="NERTCET"/>
<reference evidence="2" key="1">
    <citation type="submission" date="2015-04" db="UniProtKB">
        <authorList>
            <consortium name="EnsemblPlants"/>
        </authorList>
    </citation>
    <scope>IDENTIFICATION</scope>
</reference>
<evidence type="ECO:0000313" key="3">
    <source>
        <dbReference type="Proteomes" id="UP000026962"/>
    </source>
</evidence>
<sequence>MSARYTGFQSVLKMHDLVHELASAVADEQVCIFHAGDRSSSNTGNHCHYLFVSNFNESSQVSILPDRARALHFKECGKFPETLSGTKFLRVLDSSACTIDKLPDSISQLRLLKYLNVSGMISGKLPKLRKLHLLQALTLSKITDLVELPSYICEFLKLHYLDLHGCSNLLKLPEDIDKLKELQHLNLSHCTSIESLPSFSSLSGGLQKLSFLNVSHCSQLRKVHDNYLPNMIDLNMSFCPELQELPTGLFKHMNMLVFLNFAGCASLEVLPELVEDGTGCFMLEVLDLSGCANLHALPNSCCQLIELRFLNLSGCYQLENIMKWILRWKFLGKLEYLNLSGVGAKGDSEAQGTSSRDLESSHDSNKELALMTMLQKDITVVWLRLKYLSIGGFTLYSEQGNIGRDAKLGDLLTLPNFHVRQQDDGECSNILLLQQILDPTHHQLNIKCLQNVVLPEEAKQLELDRKPQFHSLSFEWSLSRDETQTSRHLGLDRDRERMHRPRARTMPGSDYFDEDEEAISSCQNEHQAKASAVLDNLRPHRNLESLSIKGYISNEFPDWVKKINDTLPYLVKLILSDIEECDYIPAFGHLPNLQELEINNMPMLRDARIGQCMKLRRLTLVALPNGATVNLFYNANIQKEVQTVESCHGFDEEMRETRQEFDMLAGQRACGGPSKFTSKRVHKLRARLNIGTSGRTREKASALSEESKLPPKLSHGCTGVASKAFLELDYLKIEKCNDLNLHPSFPKSKEYFIKDSSLHYLALQNEYTSSFPSEISYSRYSEHPYSQQGTRIPLQEHAMLQSNPGLKSKMHVEGSEEYHFHKWAELITTHLDELIVTHWIYNTRDMHSKAERIIGENDSMENIYGLSQPCIAKLKKFNLRSHSVDQHSQPRSTDNERTCETFIGKNGSQVPYINIGEGILSDGLKLMTAE</sequence>
<dbReference type="InterPro" id="IPR001611">
    <property type="entry name" value="Leu-rich_rpt"/>
</dbReference>
<dbReference type="SUPFAM" id="SSF52058">
    <property type="entry name" value="L domain-like"/>
    <property type="match status" value="1"/>
</dbReference>
<dbReference type="Proteomes" id="UP000026962">
    <property type="component" value="Chromosome 6"/>
</dbReference>
<dbReference type="EnsemblPlants" id="OPUNC06G20300.1">
    <property type="protein sequence ID" value="OPUNC06G20300.1"/>
    <property type="gene ID" value="OPUNC06G20300"/>
</dbReference>
<accession>A0A0E0LDX8</accession>
<dbReference type="SUPFAM" id="SSF52047">
    <property type="entry name" value="RNI-like"/>
    <property type="match status" value="1"/>
</dbReference>
<dbReference type="HOGENOM" id="CLU_320906_0_0_1"/>
<dbReference type="PANTHER" id="PTHR47186:SF34">
    <property type="entry name" value="DISEASE RESISTANCE PROTEIN RGA2-LIKE"/>
    <property type="match status" value="1"/>
</dbReference>
<organism evidence="2">
    <name type="scientific">Oryza punctata</name>
    <name type="common">Red rice</name>
    <dbReference type="NCBI Taxonomy" id="4537"/>
    <lineage>
        <taxon>Eukaryota</taxon>
        <taxon>Viridiplantae</taxon>
        <taxon>Streptophyta</taxon>
        <taxon>Embryophyta</taxon>
        <taxon>Tracheophyta</taxon>
        <taxon>Spermatophyta</taxon>
        <taxon>Magnoliopsida</taxon>
        <taxon>Liliopsida</taxon>
        <taxon>Poales</taxon>
        <taxon>Poaceae</taxon>
        <taxon>BOP clade</taxon>
        <taxon>Oryzoideae</taxon>
        <taxon>Oryzeae</taxon>
        <taxon>Oryzinae</taxon>
        <taxon>Oryza</taxon>
    </lineage>
</organism>